<dbReference type="InterPro" id="IPR011335">
    <property type="entry name" value="Restrct_endonuc-II-like"/>
</dbReference>
<evidence type="ECO:0000313" key="3">
    <source>
        <dbReference type="EMBL" id="KAB2815299.1"/>
    </source>
</evidence>
<dbReference type="RefSeq" id="WP_151694334.1">
    <property type="nucleotide sequence ID" value="NZ_BMGX01000001.1"/>
</dbReference>
<dbReference type="Pfam" id="PF02021">
    <property type="entry name" value="UPF0102"/>
    <property type="match status" value="1"/>
</dbReference>
<organism evidence="3 4">
    <name type="scientific">Phaeocystidibacter marisrubri</name>
    <dbReference type="NCBI Taxonomy" id="1577780"/>
    <lineage>
        <taxon>Bacteria</taxon>
        <taxon>Pseudomonadati</taxon>
        <taxon>Bacteroidota</taxon>
        <taxon>Flavobacteriia</taxon>
        <taxon>Flavobacteriales</taxon>
        <taxon>Phaeocystidibacteraceae</taxon>
        <taxon>Phaeocystidibacter</taxon>
    </lineage>
</organism>
<proteinExistence type="inferred from homology"/>
<dbReference type="Gene3D" id="3.40.1350.10">
    <property type="match status" value="1"/>
</dbReference>
<dbReference type="CDD" id="cd20736">
    <property type="entry name" value="PoNe_Nuclease"/>
    <property type="match status" value="1"/>
</dbReference>
<dbReference type="EMBL" id="WBVQ01000003">
    <property type="protein sequence ID" value="KAB2815299.1"/>
    <property type="molecule type" value="Genomic_DNA"/>
</dbReference>
<dbReference type="InterPro" id="IPR003509">
    <property type="entry name" value="UPF0102_YraN-like"/>
</dbReference>
<evidence type="ECO:0000313" key="4">
    <source>
        <dbReference type="Proteomes" id="UP000484164"/>
    </source>
</evidence>
<sequence>MKNTKQNIGSEGENLAATHLKSLGYEIIGRNLRIKNDELDILAKDGEMLVFVEVKTRVSDTYGVPEDFVNYQKEQHMIRFAENYIFENDWRGESRFDIVAVHYQGRNTVLRHIVDAFYPSA</sequence>
<evidence type="ECO:0000256" key="2">
    <source>
        <dbReference type="HAMAP-Rule" id="MF_00048"/>
    </source>
</evidence>
<dbReference type="NCBIfam" id="NF009150">
    <property type="entry name" value="PRK12497.1-3"/>
    <property type="match status" value="1"/>
</dbReference>
<dbReference type="OrthoDB" id="9802516at2"/>
<name>A0A6L3ZD71_9FLAO</name>
<reference evidence="3 4" key="1">
    <citation type="submission" date="2019-10" db="EMBL/GenBank/DDBJ databases">
        <title>Genome sequence of Phaeocystidibacter marisrubri JCM30614 (type strain).</title>
        <authorList>
            <person name="Bowman J.P."/>
        </authorList>
    </citation>
    <scope>NUCLEOTIDE SEQUENCE [LARGE SCALE GENOMIC DNA]</scope>
    <source>
        <strain evidence="3 4">JCM 30614</strain>
    </source>
</reference>
<comment type="similarity">
    <text evidence="1 2">Belongs to the UPF0102 family.</text>
</comment>
<dbReference type="GO" id="GO:0003676">
    <property type="term" value="F:nucleic acid binding"/>
    <property type="evidence" value="ECO:0007669"/>
    <property type="project" value="InterPro"/>
</dbReference>
<accession>A0A6L3ZD71</accession>
<dbReference type="PANTHER" id="PTHR34039:SF1">
    <property type="entry name" value="UPF0102 PROTEIN YRAN"/>
    <property type="match status" value="1"/>
</dbReference>
<dbReference type="AlphaFoldDB" id="A0A6L3ZD71"/>
<comment type="caution">
    <text evidence="3">The sequence shown here is derived from an EMBL/GenBank/DDBJ whole genome shotgun (WGS) entry which is preliminary data.</text>
</comment>
<protein>
    <recommendedName>
        <fullName evidence="2">UPF0102 protein F8C82_14500</fullName>
    </recommendedName>
</protein>
<dbReference type="SUPFAM" id="SSF52980">
    <property type="entry name" value="Restriction endonuclease-like"/>
    <property type="match status" value="1"/>
</dbReference>
<dbReference type="Proteomes" id="UP000484164">
    <property type="component" value="Unassembled WGS sequence"/>
</dbReference>
<dbReference type="HAMAP" id="MF_00048">
    <property type="entry name" value="UPF0102"/>
    <property type="match status" value="1"/>
</dbReference>
<evidence type="ECO:0000256" key="1">
    <source>
        <dbReference type="ARBA" id="ARBA00006738"/>
    </source>
</evidence>
<dbReference type="InterPro" id="IPR011856">
    <property type="entry name" value="tRNA_endonuc-like_dom_sf"/>
</dbReference>
<keyword evidence="4" id="KW-1185">Reference proteome</keyword>
<dbReference type="PANTHER" id="PTHR34039">
    <property type="entry name" value="UPF0102 PROTEIN YRAN"/>
    <property type="match status" value="1"/>
</dbReference>
<gene>
    <name evidence="3" type="ORF">F8C82_14500</name>
</gene>